<evidence type="ECO:0000313" key="2">
    <source>
        <dbReference type="EMBL" id="KYO26551.1"/>
    </source>
</evidence>
<evidence type="ECO:0000256" key="1">
    <source>
        <dbReference type="SAM" id="MobiDB-lite"/>
    </source>
</evidence>
<dbReference type="AlphaFoldDB" id="A0A151MPU1"/>
<name>A0A151MPU1_ALLMI</name>
<reference evidence="2 3" key="1">
    <citation type="journal article" date="2012" name="Genome Biol.">
        <title>Sequencing three crocodilian genomes to illuminate the evolution of archosaurs and amniotes.</title>
        <authorList>
            <person name="St John J.A."/>
            <person name="Braun E.L."/>
            <person name="Isberg S.R."/>
            <person name="Miles L.G."/>
            <person name="Chong A.Y."/>
            <person name="Gongora J."/>
            <person name="Dalzell P."/>
            <person name="Moran C."/>
            <person name="Bed'hom B."/>
            <person name="Abzhanov A."/>
            <person name="Burgess S.C."/>
            <person name="Cooksey A.M."/>
            <person name="Castoe T.A."/>
            <person name="Crawford N.G."/>
            <person name="Densmore L.D."/>
            <person name="Drew J.C."/>
            <person name="Edwards S.V."/>
            <person name="Faircloth B.C."/>
            <person name="Fujita M.K."/>
            <person name="Greenwold M.J."/>
            <person name="Hoffmann F.G."/>
            <person name="Howard J.M."/>
            <person name="Iguchi T."/>
            <person name="Janes D.E."/>
            <person name="Khan S.Y."/>
            <person name="Kohno S."/>
            <person name="de Koning A.J."/>
            <person name="Lance S.L."/>
            <person name="McCarthy F.M."/>
            <person name="McCormack J.E."/>
            <person name="Merchant M.E."/>
            <person name="Peterson D.G."/>
            <person name="Pollock D.D."/>
            <person name="Pourmand N."/>
            <person name="Raney B.J."/>
            <person name="Roessler K.A."/>
            <person name="Sanford J.R."/>
            <person name="Sawyer R.H."/>
            <person name="Schmidt C.J."/>
            <person name="Triplett E.W."/>
            <person name="Tuberville T.D."/>
            <person name="Venegas-Anaya M."/>
            <person name="Howard J.T."/>
            <person name="Jarvis E.D."/>
            <person name="Guillette L.J.Jr."/>
            <person name="Glenn T.C."/>
            <person name="Green R.E."/>
            <person name="Ray D.A."/>
        </authorList>
    </citation>
    <scope>NUCLEOTIDE SEQUENCE [LARGE SCALE GENOMIC DNA]</scope>
    <source>
        <strain evidence="2">KSC_2009_1</strain>
    </source>
</reference>
<dbReference type="Proteomes" id="UP000050525">
    <property type="component" value="Unassembled WGS sequence"/>
</dbReference>
<keyword evidence="3" id="KW-1185">Reference proteome</keyword>
<gene>
    <name evidence="2" type="ORF">Y1Q_0002173</name>
</gene>
<proteinExistence type="predicted"/>
<evidence type="ECO:0000313" key="3">
    <source>
        <dbReference type="Proteomes" id="UP000050525"/>
    </source>
</evidence>
<feature type="region of interest" description="Disordered" evidence="1">
    <location>
        <begin position="1"/>
        <end position="26"/>
    </location>
</feature>
<organism evidence="2 3">
    <name type="scientific">Alligator mississippiensis</name>
    <name type="common">American alligator</name>
    <dbReference type="NCBI Taxonomy" id="8496"/>
    <lineage>
        <taxon>Eukaryota</taxon>
        <taxon>Metazoa</taxon>
        <taxon>Chordata</taxon>
        <taxon>Craniata</taxon>
        <taxon>Vertebrata</taxon>
        <taxon>Euteleostomi</taxon>
        <taxon>Archelosauria</taxon>
        <taxon>Archosauria</taxon>
        <taxon>Crocodylia</taxon>
        <taxon>Alligatoridae</taxon>
        <taxon>Alligatorinae</taxon>
        <taxon>Alligator</taxon>
    </lineage>
</organism>
<dbReference type="EMBL" id="AKHW03005470">
    <property type="protein sequence ID" value="KYO26551.1"/>
    <property type="molecule type" value="Genomic_DNA"/>
</dbReference>
<comment type="caution">
    <text evidence="2">The sequence shown here is derived from an EMBL/GenBank/DDBJ whole genome shotgun (WGS) entry which is preliminary data.</text>
</comment>
<protein>
    <submittedName>
        <fullName evidence="2">Uncharacterized protein</fullName>
    </submittedName>
</protein>
<sequence length="78" mass="9001">MTLPEGLSPKRHLTSPKKIQPEEKHKQSCLVLVEESPGPCSVWHNYGVWPKGTQLDEMMLLQQFVEKLQETEVNLSMR</sequence>
<accession>A0A151MPU1</accession>